<dbReference type="InterPro" id="IPR023796">
    <property type="entry name" value="Serpin_dom"/>
</dbReference>
<organism evidence="8 9">
    <name type="scientific">Willisornis vidua</name>
    <name type="common">Xingu scale-backed antbird</name>
    <dbReference type="NCBI Taxonomy" id="1566151"/>
    <lineage>
        <taxon>Eukaryota</taxon>
        <taxon>Metazoa</taxon>
        <taxon>Chordata</taxon>
        <taxon>Craniata</taxon>
        <taxon>Vertebrata</taxon>
        <taxon>Euteleostomi</taxon>
        <taxon>Archelosauria</taxon>
        <taxon>Archosauria</taxon>
        <taxon>Dinosauria</taxon>
        <taxon>Saurischia</taxon>
        <taxon>Theropoda</taxon>
        <taxon>Coelurosauria</taxon>
        <taxon>Aves</taxon>
        <taxon>Neognathae</taxon>
        <taxon>Neoaves</taxon>
        <taxon>Telluraves</taxon>
        <taxon>Australaves</taxon>
        <taxon>Passeriformes</taxon>
        <taxon>Thamnophilidae</taxon>
        <taxon>Willisornis</taxon>
    </lineage>
</organism>
<comment type="similarity">
    <text evidence="1 6">Belongs to the serpin family.</text>
</comment>
<dbReference type="Gene3D" id="2.30.39.10">
    <property type="entry name" value="Alpha-1-antitrypsin, domain 1"/>
    <property type="match status" value="2"/>
</dbReference>
<dbReference type="InterPro" id="IPR023795">
    <property type="entry name" value="Serpin_CS"/>
</dbReference>
<dbReference type="SUPFAM" id="SSF56574">
    <property type="entry name" value="Serpins"/>
    <property type="match status" value="2"/>
</dbReference>
<feature type="domain" description="Serpin" evidence="7">
    <location>
        <begin position="519"/>
        <end position="876"/>
    </location>
</feature>
<keyword evidence="4" id="KW-0722">Serine protease inhibitor</keyword>
<reference evidence="8" key="1">
    <citation type="submission" date="2019-10" db="EMBL/GenBank/DDBJ databases">
        <authorList>
            <person name="Soares A.E.R."/>
            <person name="Aleixo A."/>
            <person name="Schneider P."/>
            <person name="Miyaki C.Y."/>
            <person name="Schneider M.P."/>
            <person name="Mello C."/>
            <person name="Vasconcelos A.T.R."/>
        </authorList>
    </citation>
    <scope>NUCLEOTIDE SEQUENCE</scope>
    <source>
        <tissue evidence="8">Muscle</tissue>
    </source>
</reference>
<comment type="caution">
    <text evidence="8">The sequence shown here is derived from an EMBL/GenBank/DDBJ whole genome shotgun (WGS) entry which is preliminary data.</text>
</comment>
<evidence type="ECO:0000313" key="9">
    <source>
        <dbReference type="Proteomes" id="UP001145742"/>
    </source>
</evidence>
<dbReference type="EMBL" id="WHWB01034480">
    <property type="protein sequence ID" value="KAJ7409287.1"/>
    <property type="molecule type" value="Genomic_DNA"/>
</dbReference>
<keyword evidence="2" id="KW-0646">Protease inhibitor</keyword>
<dbReference type="InterPro" id="IPR042185">
    <property type="entry name" value="Serpin_sf_2"/>
</dbReference>
<dbReference type="Proteomes" id="UP001145742">
    <property type="component" value="Unassembled WGS sequence"/>
</dbReference>
<evidence type="ECO:0000256" key="4">
    <source>
        <dbReference type="ARBA" id="ARBA00022900"/>
    </source>
</evidence>
<evidence type="ECO:0000256" key="2">
    <source>
        <dbReference type="ARBA" id="ARBA00022690"/>
    </source>
</evidence>
<feature type="domain" description="Serpin" evidence="7">
    <location>
        <begin position="107"/>
        <end position="430"/>
    </location>
</feature>
<dbReference type="InterPro" id="IPR036186">
    <property type="entry name" value="Serpin_sf"/>
</dbReference>
<dbReference type="PANTHER" id="PTHR11461">
    <property type="entry name" value="SERINE PROTEASE INHIBITOR, SERPIN"/>
    <property type="match status" value="1"/>
</dbReference>
<dbReference type="Gene3D" id="3.30.497.10">
    <property type="entry name" value="Antithrombin, subunit I, domain 2"/>
    <property type="match status" value="2"/>
</dbReference>
<dbReference type="SMART" id="SM00093">
    <property type="entry name" value="SERPIN"/>
    <property type="match status" value="2"/>
</dbReference>
<sequence length="879" mass="101546">MHSMKAKKQLKGEGLLKRHLEGLKQPLDTVVLDLYWHFFQQATAELFQYKKRHFHYKTDIEVLGNVQRRATKLVNGLGHKSYEEQLKELGVFSLEKRGDLITLYALYKLPEKITLEAPNKNIFFSPVSISSALAMLALGSRSATQTQILEGLAFNLTEIQEKEIHEGFHNLIHMLSHPEGGVQLNMGNAIFVTEKLKPLKKFLDDAKALYQLEAFATDFNSPTEAETQINDYIERKTHGKITNLVKDMDPQTIMFLASFVFFKGNWEKPFKPEHTEEREFFVDAETTVKVPMMYQTGRFDFYFDEELSCTVVRLHYNGSATAFLVLPAKGKMNQLEQTLEKEIIQKWSDHLFQSLMSLYFPKFSISGSYEISNTLRKMGIVDVFTNQADLSGITGTPDLKISKVVHKASLDVDEREAKVQRFLHYIREKPERGSLLDVNMKTGIFLLLLSEICVEFIKAGIKPNISKEEKEDKFLEKNKNVSISEEWYHHENISKPFEDQGLEDFTLYNFTEKTANFGFNLYRKIAMTHDNNVIISPISVSALMTVYMLAAKGETYRQIAKGLNLHALKDSMDHQHLPALFKQLIDNITMNEELLLVQGTFSFIQKDFRLKESFLNLSKQYFDMEFLRVDFENFTQAKLLINQNIYKRTKGKIPDLFEELDRHNKLLLVDYIVFKGKWVYPFNSKFTEMETFHINKYRSVQVPMMFKSDKINSTFDENLRCTVLKIPYKGNAHMLIVIPEKEGDYISLEDHLSTELVESWLGNMKTRKVDISFPKFKLQQKYKMKKLLHALGIKNLFTRTADLSHLTDQEYAAVSQVVQKAVIEVDEEGTEAAAASGSEIIAFTAPPVIKVDRPFLFMIFEETFKTLLFIGRVVDPTEM</sequence>
<proteinExistence type="inferred from homology"/>
<dbReference type="InterPro" id="IPR033835">
    <property type="entry name" value="PZI_serpin_dom"/>
</dbReference>
<gene>
    <name evidence="8" type="ORF">WISP_115798</name>
</gene>
<keyword evidence="5" id="KW-0325">Glycoprotein</keyword>
<dbReference type="InterPro" id="IPR042178">
    <property type="entry name" value="Serpin_sf_1"/>
</dbReference>
<dbReference type="Pfam" id="PF00079">
    <property type="entry name" value="Serpin"/>
    <property type="match status" value="2"/>
</dbReference>
<evidence type="ECO:0000256" key="6">
    <source>
        <dbReference type="RuleBase" id="RU000411"/>
    </source>
</evidence>
<keyword evidence="9" id="KW-1185">Reference proteome</keyword>
<dbReference type="CDD" id="cd02055">
    <property type="entry name" value="serpinA10_PZI"/>
    <property type="match status" value="1"/>
</dbReference>
<accession>A0ABQ9CU47</accession>
<evidence type="ECO:0000256" key="1">
    <source>
        <dbReference type="ARBA" id="ARBA00009500"/>
    </source>
</evidence>
<keyword evidence="3" id="KW-0732">Signal</keyword>
<evidence type="ECO:0000256" key="3">
    <source>
        <dbReference type="ARBA" id="ARBA00022729"/>
    </source>
</evidence>
<evidence type="ECO:0000256" key="5">
    <source>
        <dbReference type="ARBA" id="ARBA00023180"/>
    </source>
</evidence>
<evidence type="ECO:0000259" key="7">
    <source>
        <dbReference type="SMART" id="SM00093"/>
    </source>
</evidence>
<dbReference type="PROSITE" id="PS00284">
    <property type="entry name" value="SERPIN"/>
    <property type="match status" value="1"/>
</dbReference>
<evidence type="ECO:0000313" key="8">
    <source>
        <dbReference type="EMBL" id="KAJ7409287.1"/>
    </source>
</evidence>
<dbReference type="InterPro" id="IPR000215">
    <property type="entry name" value="Serpin_fam"/>
</dbReference>
<name>A0ABQ9CU47_9PASS</name>
<dbReference type="PANTHER" id="PTHR11461:SF165">
    <property type="entry name" value="ALPHA-1-ANTITRYPSIN"/>
    <property type="match status" value="1"/>
</dbReference>
<protein>
    <recommendedName>
        <fullName evidence="7">Serpin domain-containing protein</fullName>
    </recommendedName>
</protein>